<dbReference type="PRINTS" id="PR01407">
    <property type="entry name" value="BUTYPHLNCDUF"/>
</dbReference>
<evidence type="ECO:0000256" key="2">
    <source>
        <dbReference type="ARBA" id="ARBA00022771"/>
    </source>
</evidence>
<keyword evidence="3" id="KW-0862">Zinc</keyword>
<sequence length="312" mass="34876">MDEDEAELGYCGPFAQRSFLYKPEQNFSEAFLRARRFGGVYSLSTGGLCRTLQPVHSRGNKRSPRGGGDSQDTHCPMSAMPSSTASTNGVMPELKKSGRKSSKAAVAAEELPPYEPNIPDPTTRAELMKYWMPLSLDDRTSQKLLWLSEGGSKVSRMSEEVCPVLDRPERYEHSPQVLCKEGLLGCRGYWEVDYEGWVVIGVVCESAGRKAKDGPCGLGENELSWGIGWAGSCYHSWHNGENVEIQGSLCTTFGIYLDQPAGILCFYQVEEKEGGAKEVRLLHKYKTNTKEKMFPGFWVGRKSFCWIRKKDQ</sequence>
<dbReference type="PROSITE" id="PS50188">
    <property type="entry name" value="B302_SPRY"/>
    <property type="match status" value="1"/>
</dbReference>
<protein>
    <submittedName>
        <fullName evidence="6">Tripartite motif-containing protein 16-like isoform X1</fullName>
    </submittedName>
</protein>
<dbReference type="EMBL" id="JAICCE010000019">
    <property type="protein sequence ID" value="KAG9264093.1"/>
    <property type="molecule type" value="Genomic_DNA"/>
</dbReference>
<evidence type="ECO:0000313" key="7">
    <source>
        <dbReference type="Proteomes" id="UP000752171"/>
    </source>
</evidence>
<dbReference type="InterPro" id="IPR006574">
    <property type="entry name" value="PRY"/>
</dbReference>
<organism evidence="6 7">
    <name type="scientific">Astyanax mexicanus</name>
    <name type="common">Blind cave fish</name>
    <name type="synonym">Astyanax fasciatus mexicanus</name>
    <dbReference type="NCBI Taxonomy" id="7994"/>
    <lineage>
        <taxon>Eukaryota</taxon>
        <taxon>Metazoa</taxon>
        <taxon>Chordata</taxon>
        <taxon>Craniata</taxon>
        <taxon>Vertebrata</taxon>
        <taxon>Euteleostomi</taxon>
        <taxon>Actinopterygii</taxon>
        <taxon>Neopterygii</taxon>
        <taxon>Teleostei</taxon>
        <taxon>Ostariophysi</taxon>
        <taxon>Characiformes</taxon>
        <taxon>Characoidei</taxon>
        <taxon>Acestrorhamphidae</taxon>
        <taxon>Acestrorhamphinae</taxon>
        <taxon>Astyanax</taxon>
    </lineage>
</organism>
<dbReference type="Proteomes" id="UP000752171">
    <property type="component" value="Unassembled WGS sequence"/>
</dbReference>
<proteinExistence type="predicted"/>
<evidence type="ECO:0000313" key="6">
    <source>
        <dbReference type="EMBL" id="KAG9264093.1"/>
    </source>
</evidence>
<keyword evidence="1" id="KW-0479">Metal-binding</keyword>
<feature type="compositionally biased region" description="Polar residues" evidence="4">
    <location>
        <begin position="80"/>
        <end position="89"/>
    </location>
</feature>
<dbReference type="InterPro" id="IPR043136">
    <property type="entry name" value="B30.2/SPRY_sf"/>
</dbReference>
<dbReference type="OrthoDB" id="8719929at2759"/>
<feature type="region of interest" description="Disordered" evidence="4">
    <location>
        <begin position="52"/>
        <end position="106"/>
    </location>
</feature>
<evidence type="ECO:0000256" key="1">
    <source>
        <dbReference type="ARBA" id="ARBA00022723"/>
    </source>
</evidence>
<evidence type="ECO:0000259" key="5">
    <source>
        <dbReference type="PROSITE" id="PS50188"/>
    </source>
</evidence>
<dbReference type="PANTHER" id="PTHR25465">
    <property type="entry name" value="B-BOX DOMAIN CONTAINING"/>
    <property type="match status" value="1"/>
</dbReference>
<dbReference type="InterPro" id="IPR051051">
    <property type="entry name" value="E3_ubiq-ligase_TRIM/RNF"/>
</dbReference>
<dbReference type="GO" id="GO:0005737">
    <property type="term" value="C:cytoplasm"/>
    <property type="evidence" value="ECO:0007669"/>
    <property type="project" value="UniProtKB-ARBA"/>
</dbReference>
<dbReference type="InterPro" id="IPR001870">
    <property type="entry name" value="B30.2/SPRY"/>
</dbReference>
<evidence type="ECO:0000256" key="4">
    <source>
        <dbReference type="SAM" id="MobiDB-lite"/>
    </source>
</evidence>
<name>A0A8T2KXQ6_ASTMX</name>
<dbReference type="SUPFAM" id="SSF49899">
    <property type="entry name" value="Concanavalin A-like lectins/glucanases"/>
    <property type="match status" value="1"/>
</dbReference>
<evidence type="ECO:0000256" key="3">
    <source>
        <dbReference type="ARBA" id="ARBA00022833"/>
    </source>
</evidence>
<dbReference type="InterPro" id="IPR003877">
    <property type="entry name" value="SPRY_dom"/>
</dbReference>
<accession>A0A8T2KXQ6</accession>
<dbReference type="InterPro" id="IPR013320">
    <property type="entry name" value="ConA-like_dom_sf"/>
</dbReference>
<gene>
    <name evidence="6" type="ORF">AMEX_G22330</name>
</gene>
<dbReference type="Gene3D" id="2.60.120.920">
    <property type="match status" value="1"/>
</dbReference>
<keyword evidence="2" id="KW-0863">Zinc-finger</keyword>
<dbReference type="GO" id="GO:0008270">
    <property type="term" value="F:zinc ion binding"/>
    <property type="evidence" value="ECO:0007669"/>
    <property type="project" value="UniProtKB-KW"/>
</dbReference>
<dbReference type="AlphaFoldDB" id="A0A8T2KXQ6"/>
<reference evidence="6 7" key="1">
    <citation type="submission" date="2021-07" db="EMBL/GenBank/DDBJ databases">
        <authorList>
            <person name="Imarazene B."/>
            <person name="Zahm M."/>
            <person name="Klopp C."/>
            <person name="Cabau C."/>
            <person name="Beille S."/>
            <person name="Jouanno E."/>
            <person name="Castinel A."/>
            <person name="Lluch J."/>
            <person name="Gil L."/>
            <person name="Kuchtly C."/>
            <person name="Lopez Roques C."/>
            <person name="Donnadieu C."/>
            <person name="Parrinello H."/>
            <person name="Journot L."/>
            <person name="Du K."/>
            <person name="Schartl M."/>
            <person name="Retaux S."/>
            <person name="Guiguen Y."/>
        </authorList>
    </citation>
    <scope>NUCLEOTIDE SEQUENCE [LARGE SCALE GENOMIC DNA]</scope>
    <source>
        <strain evidence="6">Pach_M1</strain>
        <tissue evidence="6">Testis</tissue>
    </source>
</reference>
<comment type="caution">
    <text evidence="6">The sequence shown here is derived from an EMBL/GenBank/DDBJ whole genome shotgun (WGS) entry which is preliminary data.</text>
</comment>
<dbReference type="Pfam" id="PF00622">
    <property type="entry name" value="SPRY"/>
    <property type="match status" value="1"/>
</dbReference>
<dbReference type="Pfam" id="PF13765">
    <property type="entry name" value="PRY"/>
    <property type="match status" value="1"/>
</dbReference>
<feature type="domain" description="B30.2/SPRY" evidence="5">
    <location>
        <begin position="114"/>
        <end position="312"/>
    </location>
</feature>
<dbReference type="InterPro" id="IPR003879">
    <property type="entry name" value="Butyrophylin_SPRY"/>
</dbReference>
<dbReference type="PANTHER" id="PTHR25465:SF80">
    <property type="entry name" value="TRIPARTITE MOTIF-CONTAINING PROTEIN 16-LIKE"/>
    <property type="match status" value="1"/>
</dbReference>